<feature type="transmembrane region" description="Helical" evidence="1">
    <location>
        <begin position="241"/>
        <end position="262"/>
    </location>
</feature>
<dbReference type="AlphaFoldDB" id="A0A5C6FMB6"/>
<dbReference type="Proteomes" id="UP000316476">
    <property type="component" value="Unassembled WGS sequence"/>
</dbReference>
<dbReference type="OrthoDB" id="9834228at2"/>
<proteinExistence type="predicted"/>
<dbReference type="RefSeq" id="WP_146415833.1">
    <property type="nucleotide sequence ID" value="NZ_SJPZ01000002.1"/>
</dbReference>
<keyword evidence="1" id="KW-0812">Transmembrane</keyword>
<evidence type="ECO:0000313" key="3">
    <source>
        <dbReference type="Proteomes" id="UP000316476"/>
    </source>
</evidence>
<gene>
    <name evidence="2" type="ORF">V7x_49170</name>
</gene>
<keyword evidence="1" id="KW-1133">Transmembrane helix</keyword>
<dbReference type="EMBL" id="SJPZ01000002">
    <property type="protein sequence ID" value="TWU63177.1"/>
    <property type="molecule type" value="Genomic_DNA"/>
</dbReference>
<organism evidence="2 3">
    <name type="scientific">Crateriforma conspicua</name>
    <dbReference type="NCBI Taxonomy" id="2527996"/>
    <lineage>
        <taxon>Bacteria</taxon>
        <taxon>Pseudomonadati</taxon>
        <taxon>Planctomycetota</taxon>
        <taxon>Planctomycetia</taxon>
        <taxon>Planctomycetales</taxon>
        <taxon>Planctomycetaceae</taxon>
        <taxon>Crateriforma</taxon>
    </lineage>
</organism>
<name>A0A5C6FMB6_9PLAN</name>
<comment type="caution">
    <text evidence="2">The sequence shown here is derived from an EMBL/GenBank/DDBJ whole genome shotgun (WGS) entry which is preliminary data.</text>
</comment>
<evidence type="ECO:0000313" key="2">
    <source>
        <dbReference type="EMBL" id="TWU63177.1"/>
    </source>
</evidence>
<keyword evidence="1" id="KW-0472">Membrane</keyword>
<protein>
    <submittedName>
        <fullName evidence="2">Uncharacterized protein</fullName>
    </submittedName>
</protein>
<accession>A0A5C6FMB6</accession>
<reference evidence="2 3" key="1">
    <citation type="submission" date="2019-02" db="EMBL/GenBank/DDBJ databases">
        <title>Deep-cultivation of Planctomycetes and their phenomic and genomic characterization uncovers novel biology.</title>
        <authorList>
            <person name="Wiegand S."/>
            <person name="Jogler M."/>
            <person name="Boedeker C."/>
            <person name="Pinto D."/>
            <person name="Vollmers J."/>
            <person name="Rivas-Marin E."/>
            <person name="Kohn T."/>
            <person name="Peeters S.H."/>
            <person name="Heuer A."/>
            <person name="Rast P."/>
            <person name="Oberbeckmann S."/>
            <person name="Bunk B."/>
            <person name="Jeske O."/>
            <person name="Meyerdierks A."/>
            <person name="Storesund J.E."/>
            <person name="Kallscheuer N."/>
            <person name="Luecker S."/>
            <person name="Lage O.M."/>
            <person name="Pohl T."/>
            <person name="Merkel B.J."/>
            <person name="Hornburger P."/>
            <person name="Mueller R.-W."/>
            <person name="Bruemmer F."/>
            <person name="Labrenz M."/>
            <person name="Spormann A.M."/>
            <person name="Op Den Camp H."/>
            <person name="Overmann J."/>
            <person name="Amann R."/>
            <person name="Jetten M.S.M."/>
            <person name="Mascher T."/>
            <person name="Medema M.H."/>
            <person name="Devos D.P."/>
            <person name="Kaster A.-K."/>
            <person name="Ovreas L."/>
            <person name="Rohde M."/>
            <person name="Galperin M.Y."/>
            <person name="Jogler C."/>
        </authorList>
    </citation>
    <scope>NUCLEOTIDE SEQUENCE [LARGE SCALE GENOMIC DNA]</scope>
    <source>
        <strain evidence="2 3">V7</strain>
    </source>
</reference>
<evidence type="ECO:0000256" key="1">
    <source>
        <dbReference type="SAM" id="Phobius"/>
    </source>
</evidence>
<sequence>MEGLDYLASMEFWYLDEIGFRGPHSVAELGQPVKSVILDAENRGKVISVEDLSNGAMELIEVIIEQPEPWQSQMTFDIKTHEPFALLTGSSRELQMRIEQERRELLGDSRKIRYHLRKSLGYAVEEKWVSRASTGDVMFHTRNSDFLQVGSANAWIPRRCVVASFAYETSPSSIAPAAVFQTLIEIVSYQAIELGNSEFKIWYDEAGVRISDWTSPRATLEDADFYRVPASIFDMPQKSPLIRNVLILNLIVVLGIVGWWVYRKNRKNT</sequence>